<feature type="region of interest" description="Disordered" evidence="1">
    <location>
        <begin position="1"/>
        <end position="27"/>
    </location>
</feature>
<keyword evidence="3" id="KW-1185">Reference proteome</keyword>
<feature type="region of interest" description="Disordered" evidence="1">
    <location>
        <begin position="168"/>
        <end position="209"/>
    </location>
</feature>
<sequence>MDSLGSGCGSPRRPEVALPDRPPESFRWQPTRVDEARLLRVLAAGPEEPRPGAAISLIVVTSGSDGGALHDLVGVVPGKAAAITGTGSSPRGGRLRIVSKRRSPAVARLARRMVEVTAGRRSAWRHHNVAGCLGVAAACTTAAWRAPVCVTSAGARQSMRHSTVRVERSPEAWGHDGHHSLVSARPSVHGVDKDPRGATVGGVSSDRRR</sequence>
<evidence type="ECO:0000313" key="3">
    <source>
        <dbReference type="Proteomes" id="UP000006591"/>
    </source>
</evidence>
<evidence type="ECO:0000256" key="1">
    <source>
        <dbReference type="SAM" id="MobiDB-lite"/>
    </source>
</evidence>
<protein>
    <submittedName>
        <fullName evidence="2">Uncharacterized protein</fullName>
    </submittedName>
</protein>
<dbReference type="EnsemblPlants" id="ONIVA07G04620.1">
    <property type="protein sequence ID" value="ONIVA07G04620.1"/>
    <property type="gene ID" value="ONIVA07G04620"/>
</dbReference>
<reference evidence="2" key="2">
    <citation type="submission" date="2018-04" db="EMBL/GenBank/DDBJ databases">
        <title>OnivRS2 (Oryza nivara Reference Sequence Version 2).</title>
        <authorList>
            <person name="Zhang J."/>
            <person name="Kudrna D."/>
            <person name="Lee S."/>
            <person name="Talag J."/>
            <person name="Rajasekar S."/>
            <person name="Welchert J."/>
            <person name="Hsing Y.-I."/>
            <person name="Wing R.A."/>
        </authorList>
    </citation>
    <scope>NUCLEOTIDE SEQUENCE [LARGE SCALE GENOMIC DNA]</scope>
    <source>
        <strain evidence="2">SL10</strain>
    </source>
</reference>
<name>A0A0E0HXP0_ORYNI</name>
<dbReference type="Proteomes" id="UP000006591">
    <property type="component" value="Chromosome 7"/>
</dbReference>
<dbReference type="AlphaFoldDB" id="A0A0E0HXP0"/>
<reference evidence="2" key="1">
    <citation type="submission" date="2015-04" db="UniProtKB">
        <authorList>
            <consortium name="EnsemblPlants"/>
        </authorList>
    </citation>
    <scope>IDENTIFICATION</scope>
    <source>
        <strain evidence="2">SL10</strain>
    </source>
</reference>
<organism evidence="2">
    <name type="scientific">Oryza nivara</name>
    <name type="common">Indian wild rice</name>
    <name type="synonym">Oryza sativa f. spontanea</name>
    <dbReference type="NCBI Taxonomy" id="4536"/>
    <lineage>
        <taxon>Eukaryota</taxon>
        <taxon>Viridiplantae</taxon>
        <taxon>Streptophyta</taxon>
        <taxon>Embryophyta</taxon>
        <taxon>Tracheophyta</taxon>
        <taxon>Spermatophyta</taxon>
        <taxon>Magnoliopsida</taxon>
        <taxon>Liliopsida</taxon>
        <taxon>Poales</taxon>
        <taxon>Poaceae</taxon>
        <taxon>BOP clade</taxon>
        <taxon>Oryzoideae</taxon>
        <taxon>Oryzeae</taxon>
        <taxon>Oryzinae</taxon>
        <taxon>Oryza</taxon>
    </lineage>
</organism>
<accession>A0A0E0HXP0</accession>
<dbReference type="Gramene" id="ONIVA07G04620.1">
    <property type="protein sequence ID" value="ONIVA07G04620.1"/>
    <property type="gene ID" value="ONIVA07G04620"/>
</dbReference>
<dbReference type="HOGENOM" id="CLU_1317286_0_0_1"/>
<feature type="compositionally biased region" description="Basic and acidic residues" evidence="1">
    <location>
        <begin position="168"/>
        <end position="179"/>
    </location>
</feature>
<proteinExistence type="predicted"/>
<evidence type="ECO:0000313" key="2">
    <source>
        <dbReference type="EnsemblPlants" id="ONIVA07G04620.1"/>
    </source>
</evidence>